<dbReference type="InterPro" id="IPR005653">
    <property type="entry name" value="OstA-like_N"/>
</dbReference>
<dbReference type="PANTHER" id="PTHR36504:SF1">
    <property type="entry name" value="LIPOPOLYSACCHARIDE EXPORT SYSTEM PROTEIN LPTA"/>
    <property type="match status" value="1"/>
</dbReference>
<evidence type="ECO:0000259" key="3">
    <source>
        <dbReference type="Pfam" id="PF13100"/>
    </source>
</evidence>
<dbReference type="PANTHER" id="PTHR36504">
    <property type="entry name" value="LIPOPOLYSACCHARIDE EXPORT SYSTEM PROTEIN LPTA"/>
    <property type="match status" value="1"/>
</dbReference>
<gene>
    <name evidence="4" type="ORF">GCM10007088_03310</name>
</gene>
<dbReference type="EMBL" id="BMPU01000001">
    <property type="protein sequence ID" value="GGM47945.1"/>
    <property type="molecule type" value="Genomic_DNA"/>
</dbReference>
<evidence type="ECO:0000313" key="4">
    <source>
        <dbReference type="EMBL" id="GGM47945.1"/>
    </source>
</evidence>
<name>A0ABQ2H6B8_9PORP</name>
<evidence type="ECO:0000313" key="5">
    <source>
        <dbReference type="Proteomes" id="UP000653477"/>
    </source>
</evidence>
<feature type="region of interest" description="Disordered" evidence="2">
    <location>
        <begin position="546"/>
        <end position="565"/>
    </location>
</feature>
<dbReference type="Gene3D" id="2.60.450.10">
    <property type="entry name" value="Lipopolysaccharide (LPS) transport protein A like domain"/>
    <property type="match status" value="2"/>
</dbReference>
<reference evidence="5" key="1">
    <citation type="journal article" date="2019" name="Int. J. Syst. Evol. Microbiol.">
        <title>The Global Catalogue of Microorganisms (GCM) 10K type strain sequencing project: providing services to taxonomists for standard genome sequencing and annotation.</title>
        <authorList>
            <consortium name="The Broad Institute Genomics Platform"/>
            <consortium name="The Broad Institute Genome Sequencing Center for Infectious Disease"/>
            <person name="Wu L."/>
            <person name="Ma J."/>
        </authorList>
    </citation>
    <scope>NUCLEOTIDE SEQUENCE [LARGE SCALE GENOMIC DNA]</scope>
    <source>
        <strain evidence="5">JCM 30531</strain>
    </source>
</reference>
<evidence type="ECO:0000256" key="1">
    <source>
        <dbReference type="ARBA" id="ARBA00022729"/>
    </source>
</evidence>
<feature type="region of interest" description="Disordered" evidence="2">
    <location>
        <begin position="643"/>
        <end position="663"/>
    </location>
</feature>
<keyword evidence="1" id="KW-0732">Signal</keyword>
<protein>
    <recommendedName>
        <fullName evidence="3">Organic solvent tolerance-like N-terminal domain-containing protein</fullName>
    </recommendedName>
</protein>
<organism evidence="4 5">
    <name type="scientific">Porphyromonas pasteri</name>
    <dbReference type="NCBI Taxonomy" id="1583331"/>
    <lineage>
        <taxon>Bacteria</taxon>
        <taxon>Pseudomonadati</taxon>
        <taxon>Bacteroidota</taxon>
        <taxon>Bacteroidia</taxon>
        <taxon>Bacteroidales</taxon>
        <taxon>Porphyromonadaceae</taxon>
        <taxon>Porphyromonas</taxon>
    </lineage>
</organism>
<accession>A0ABQ2H6B8</accession>
<evidence type="ECO:0000256" key="2">
    <source>
        <dbReference type="SAM" id="MobiDB-lite"/>
    </source>
</evidence>
<dbReference type="Pfam" id="PF13100">
    <property type="entry name" value="OstA_2"/>
    <property type="match status" value="1"/>
</dbReference>
<comment type="caution">
    <text evidence="4">The sequence shown here is derived from an EMBL/GenBank/DDBJ whole genome shotgun (WGS) entry which is preliminary data.</text>
</comment>
<dbReference type="RefSeq" id="WP_188807421.1">
    <property type="nucleotide sequence ID" value="NZ_BMPU01000001.1"/>
</dbReference>
<keyword evidence="5" id="KW-1185">Reference proteome</keyword>
<sequence>MPQEKNQRLSLCVALALIVMGGSYLTSRASYRGVSPTMQSPRPAKAGTRIILEHADLLTYDAALQPGVQRLKGGVVLRHGNATMTCDSAYLNEDDQIFEAFGEVHMVQGDTVHMYSRYLYYDGVSKLARLRHNVHLANKTTDLYTDSLDYDRIADIAYYFEGGTITDAQNTLTSDYGQFIPATNDAEFRYNVKLVNDKTTMTTEHLFYNTHTRISSYEGQTLIQSDSGQIVSQRGIYDVGRDVGILLDRSEVTSGAKTLIGDSIYYDGMSKFGEAFGRMELSDTAQKAILYGDYGYFDDKRNYAFATSRAHAEEYSQKDTLYVSADTLELISLPIPDRLRLDSLRTAATQEGKAKPDTMQRYLRGYRNVRVFRRDAQAVADSLSYISMDSTLSLYGKPILWSEERQLSGDTTHFYFRSKKLDYVDVLGKALVVEHIDSVDYYNQMSGDSLRAYVQDSTVREILVSGKVESIYYMKEDGTNDYNGLNRMTSSTMHVLLDSGKVKKSIWRGPVEGKAYPLEMASGPEVNRLPLFQWAADRRPMRKEDITTVGDSLPPSQQRSRPLSDLKRFSGAKAALAAYEPFERTAREEALRTDSLLTQYRALRPEEYRQVYQCVLRPTSDSGATTTPQSYLDYSWVYRPFSSKEDLDNSSTSSSTGIPERKN</sequence>
<feature type="domain" description="Organic solvent tolerance-like N-terminal" evidence="3">
    <location>
        <begin position="48"/>
        <end position="204"/>
    </location>
</feature>
<proteinExistence type="predicted"/>
<dbReference type="InterPro" id="IPR052037">
    <property type="entry name" value="LPS_export_LptA"/>
</dbReference>
<dbReference type="Proteomes" id="UP000653477">
    <property type="component" value="Unassembled WGS sequence"/>
</dbReference>